<evidence type="ECO:0000313" key="3">
    <source>
        <dbReference type="Proteomes" id="UP000322659"/>
    </source>
</evidence>
<sequence length="390" mass="46272">MKNPQNIDELYIFDYDFNFLCNIKEFKKLEWTEKIFEADSFTLELEFKKERNTRTAEYNYYKTLYDAIVGSNRYYDNEQKKYKSGFYYPRFIITNADSGLTPIAYIQSYKFTDEGTLEIKGEGFLQFLEKRYTIKKEYIPTDENNDKCGRVMCRIINDNNNNSQTNFMPFFVANEYDNDNGEEIYVSCERKDTLYKKLKTLSEAYEVGMRTLYHPEEKKIYFKTIKYPKKDLQDLRVLSEDDDNVVSIAMEVDIDKYRNYVLVEGEENVIIDIRQDKEKEPALELVIQSNKKRGSKTLEQYKKILEAEGREKLSKYLMEEAFDIEPTQDVKVDLGEYVLCKLDLGYETIYKQLLVSEITHTIENGKYTREVAFGKPFGLINELQNKILEE</sequence>
<comment type="caution">
    <text evidence="2">The sequence shown here is derived from an EMBL/GenBank/DDBJ whole genome shotgun (WGS) entry which is preliminary data.</text>
</comment>
<dbReference type="InterPro" id="IPR029432">
    <property type="entry name" value="Gp28/Gp37-like_dom"/>
</dbReference>
<evidence type="ECO:0000313" key="2">
    <source>
        <dbReference type="EMBL" id="TXJ31139.1"/>
    </source>
</evidence>
<dbReference type="Proteomes" id="UP000322659">
    <property type="component" value="Unassembled WGS sequence"/>
</dbReference>
<feature type="domain" description="Gp28/Gp37-like" evidence="1">
    <location>
        <begin position="9"/>
        <end position="375"/>
    </location>
</feature>
<protein>
    <recommendedName>
        <fullName evidence="1">Gp28/Gp37-like domain-containing protein</fullName>
    </recommendedName>
</protein>
<dbReference type="EMBL" id="SAXZ01000014">
    <property type="protein sequence ID" value="TXJ31139.1"/>
    <property type="molecule type" value="Genomic_DNA"/>
</dbReference>
<dbReference type="RefSeq" id="WP_147748654.1">
    <property type="nucleotide sequence ID" value="NZ_SAXZ01000014.1"/>
</dbReference>
<accession>A0ABY3K6K5</accession>
<proteinExistence type="predicted"/>
<reference evidence="2 3" key="1">
    <citation type="journal article" date="1992" name="Lakartidningen">
        <title>[Penicillin V and not amoxicillin is the first choice preparation in acute otitis].</title>
        <authorList>
            <person name="Kamme C."/>
            <person name="Lundgren K."/>
            <person name="Prellner K."/>
        </authorList>
    </citation>
    <scope>NUCLEOTIDE SEQUENCE [LARGE SCALE GENOMIC DNA]</scope>
    <source>
        <strain evidence="2 3">PC5099IV</strain>
    </source>
</reference>
<keyword evidence="3" id="KW-1185">Reference proteome</keyword>
<dbReference type="Pfam" id="PF14594">
    <property type="entry name" value="Sipho_Gp37"/>
    <property type="match status" value="1"/>
</dbReference>
<organism evidence="2 3">
    <name type="scientific">Brachyspira aalborgi</name>
    <dbReference type="NCBI Taxonomy" id="29522"/>
    <lineage>
        <taxon>Bacteria</taxon>
        <taxon>Pseudomonadati</taxon>
        <taxon>Spirochaetota</taxon>
        <taxon>Spirochaetia</taxon>
        <taxon>Brachyspirales</taxon>
        <taxon>Brachyspiraceae</taxon>
        <taxon>Brachyspira</taxon>
    </lineage>
</organism>
<name>A0ABY3K6K5_9SPIR</name>
<gene>
    <name evidence="2" type="ORF">EPJ71_10420</name>
</gene>
<evidence type="ECO:0000259" key="1">
    <source>
        <dbReference type="Pfam" id="PF14594"/>
    </source>
</evidence>